<proteinExistence type="predicted"/>
<keyword evidence="2" id="KW-0963">Cytoplasm</keyword>
<sequence length="333" mass="37674">MAALYKLDDGQCYPTNCFPAKSLLQPRYEEGAGHWQVARHNVEKTKVELLFGTRVAQQSWQECLRKAQCPRPEKVLNAAQLIKLHHVRTPSDLCSVNISHQNFALARESDFMQFDSVAYINATENLLTLETFRNFPGLRELELSLNGLRHLKVRIGDFPHLEILDLSYNNLSPEDVQTLGSLPRLKALHLTANGLSSLPLNLAAPESWNCPKFPALEVLLLDDNHLSDSSVFLSLANLRRLKQLNLDKNGIKEVPYLHYLGHDHFSIHPLSAKSGIRAGLRCRKNSPQKPPQDRSPRLNQQYSYIITQNTQDPDKTGFFPAACFVTHSTFGFL</sequence>
<dbReference type="RefSeq" id="XP_060538697.1">
    <property type="nucleotide sequence ID" value="XM_060682714.1"/>
</dbReference>
<evidence type="ECO:0000256" key="3">
    <source>
        <dbReference type="ARBA" id="ARBA00022614"/>
    </source>
</evidence>
<evidence type="ECO:0000313" key="5">
    <source>
        <dbReference type="Proteomes" id="UP001652622"/>
    </source>
</evidence>
<dbReference type="Proteomes" id="UP001652622">
    <property type="component" value="Unplaced"/>
</dbReference>
<dbReference type="PANTHER" id="PTHR22710">
    <property type="entry name" value="X-RAY RADIATION RESISTANCE ASSOCIATED PROTEIN 1 XRRA1"/>
    <property type="match status" value="1"/>
</dbReference>
<dbReference type="InterPro" id="IPR032675">
    <property type="entry name" value="LRR_dom_sf"/>
</dbReference>
<evidence type="ECO:0000256" key="1">
    <source>
        <dbReference type="ARBA" id="ARBA00004496"/>
    </source>
</evidence>
<accession>A0ABM3YRE8</accession>
<reference evidence="6 7" key="1">
    <citation type="submission" date="2025-05" db="UniProtKB">
        <authorList>
            <consortium name="RefSeq"/>
        </authorList>
    </citation>
    <scope>IDENTIFICATION</scope>
    <source>
        <tissue evidence="6 7">Blood</tissue>
    </source>
</reference>
<keyword evidence="3" id="KW-0433">Leucine-rich repeat</keyword>
<dbReference type="InterPro" id="IPR003591">
    <property type="entry name" value="Leu-rich_rpt_typical-subtyp"/>
</dbReference>
<dbReference type="PANTHER" id="PTHR22710:SF2">
    <property type="entry name" value="X-RAY RADIATION RESISTANCE-ASSOCIATED PROTEIN 1"/>
    <property type="match status" value="1"/>
</dbReference>
<evidence type="ECO:0000256" key="2">
    <source>
        <dbReference type="ARBA" id="ARBA00022490"/>
    </source>
</evidence>
<dbReference type="InterPro" id="IPR001611">
    <property type="entry name" value="Leu-rich_rpt"/>
</dbReference>
<dbReference type="SMART" id="SM00369">
    <property type="entry name" value="LRR_TYP"/>
    <property type="match status" value="5"/>
</dbReference>
<dbReference type="GeneID" id="117676427"/>
<dbReference type="SUPFAM" id="SSF52058">
    <property type="entry name" value="L domain-like"/>
    <property type="match status" value="1"/>
</dbReference>
<comment type="subcellular location">
    <subcellularLocation>
        <location evidence="1">Cytoplasm</location>
    </subcellularLocation>
</comment>
<dbReference type="Pfam" id="PF13855">
    <property type="entry name" value="LRR_8"/>
    <property type="match status" value="1"/>
</dbReference>
<dbReference type="PROSITE" id="PS51450">
    <property type="entry name" value="LRR"/>
    <property type="match status" value="1"/>
</dbReference>
<keyword evidence="4" id="KW-0677">Repeat</keyword>
<name>A0ABM3YRE8_PANGU</name>
<protein>
    <submittedName>
        <fullName evidence="6 7">X-ray radiation resistance-associated protein 1</fullName>
    </submittedName>
</protein>
<evidence type="ECO:0000313" key="6">
    <source>
        <dbReference type="RefSeq" id="XP_060538696.1"/>
    </source>
</evidence>
<keyword evidence="5" id="KW-1185">Reference proteome</keyword>
<organism evidence="5 7">
    <name type="scientific">Pantherophis guttatus</name>
    <name type="common">Corn snake</name>
    <name type="synonym">Elaphe guttata</name>
    <dbReference type="NCBI Taxonomy" id="94885"/>
    <lineage>
        <taxon>Eukaryota</taxon>
        <taxon>Metazoa</taxon>
        <taxon>Chordata</taxon>
        <taxon>Craniata</taxon>
        <taxon>Vertebrata</taxon>
        <taxon>Euteleostomi</taxon>
        <taxon>Lepidosauria</taxon>
        <taxon>Squamata</taxon>
        <taxon>Bifurcata</taxon>
        <taxon>Unidentata</taxon>
        <taxon>Episquamata</taxon>
        <taxon>Toxicofera</taxon>
        <taxon>Serpentes</taxon>
        <taxon>Colubroidea</taxon>
        <taxon>Colubridae</taxon>
        <taxon>Colubrinae</taxon>
        <taxon>Pantherophis</taxon>
    </lineage>
</organism>
<evidence type="ECO:0000256" key="4">
    <source>
        <dbReference type="ARBA" id="ARBA00022737"/>
    </source>
</evidence>
<gene>
    <name evidence="6 7" type="primary">XRRA1</name>
</gene>
<dbReference type="RefSeq" id="XP_060538696.1">
    <property type="nucleotide sequence ID" value="XM_060682713.1"/>
</dbReference>
<dbReference type="Gene3D" id="3.80.10.10">
    <property type="entry name" value="Ribonuclease Inhibitor"/>
    <property type="match status" value="1"/>
</dbReference>
<evidence type="ECO:0000313" key="7">
    <source>
        <dbReference type="RefSeq" id="XP_060538697.1"/>
    </source>
</evidence>